<protein>
    <submittedName>
        <fullName evidence="1">Uncharacterized protein</fullName>
    </submittedName>
</protein>
<evidence type="ECO:0000313" key="2">
    <source>
        <dbReference type="Proteomes" id="UP001174694"/>
    </source>
</evidence>
<organism evidence="1 2">
    <name type="scientific">Pleurostoma richardsiae</name>
    <dbReference type="NCBI Taxonomy" id="41990"/>
    <lineage>
        <taxon>Eukaryota</taxon>
        <taxon>Fungi</taxon>
        <taxon>Dikarya</taxon>
        <taxon>Ascomycota</taxon>
        <taxon>Pezizomycotina</taxon>
        <taxon>Sordariomycetes</taxon>
        <taxon>Sordariomycetidae</taxon>
        <taxon>Calosphaeriales</taxon>
        <taxon>Pleurostomataceae</taxon>
        <taxon>Pleurostoma</taxon>
    </lineage>
</organism>
<name>A0AA38S3P8_9PEZI</name>
<sequence length="77" mass="8502">MLFLRRFGGGGERKIDKYRSGGIGNDLEGEVVSRERLDFGKNPEPGAFGVYAVTVVQDKQHPRAGLGWGEQEDPQPE</sequence>
<evidence type="ECO:0000313" key="1">
    <source>
        <dbReference type="EMBL" id="KAJ9155549.1"/>
    </source>
</evidence>
<dbReference type="AlphaFoldDB" id="A0AA38S3P8"/>
<dbReference type="EMBL" id="JANBVO010000003">
    <property type="protein sequence ID" value="KAJ9155549.1"/>
    <property type="molecule type" value="Genomic_DNA"/>
</dbReference>
<keyword evidence="2" id="KW-1185">Reference proteome</keyword>
<comment type="caution">
    <text evidence="1">The sequence shown here is derived from an EMBL/GenBank/DDBJ whole genome shotgun (WGS) entry which is preliminary data.</text>
</comment>
<accession>A0AA38S3P8</accession>
<dbReference type="Proteomes" id="UP001174694">
    <property type="component" value="Unassembled WGS sequence"/>
</dbReference>
<proteinExistence type="predicted"/>
<reference evidence="1" key="1">
    <citation type="submission" date="2022-07" db="EMBL/GenBank/DDBJ databases">
        <title>Fungi with potential for degradation of polypropylene.</title>
        <authorList>
            <person name="Gostincar C."/>
        </authorList>
    </citation>
    <scope>NUCLEOTIDE SEQUENCE</scope>
    <source>
        <strain evidence="1">EXF-13308</strain>
    </source>
</reference>
<gene>
    <name evidence="1" type="ORF">NKR23_g2119</name>
</gene>